<organism evidence="1 2">
    <name type="scientific">Umezakia ovalisporum FSS-62</name>
    <dbReference type="NCBI Taxonomy" id="2971776"/>
    <lineage>
        <taxon>Bacteria</taxon>
        <taxon>Bacillati</taxon>
        <taxon>Cyanobacteriota</taxon>
        <taxon>Cyanophyceae</taxon>
        <taxon>Nostocales</taxon>
        <taxon>Nodulariaceae</taxon>
        <taxon>Umezakia</taxon>
    </lineage>
</organism>
<dbReference type="RefSeq" id="WP_280686571.1">
    <property type="nucleotide sequence ID" value="NZ_JANQDL010000036.1"/>
</dbReference>
<dbReference type="Gene3D" id="3.30.460.40">
    <property type="match status" value="1"/>
</dbReference>
<accession>A0AA43GY95</accession>
<dbReference type="SUPFAM" id="SSF81301">
    <property type="entry name" value="Nucleotidyltransferase"/>
    <property type="match status" value="1"/>
</dbReference>
<comment type="caution">
    <text evidence="1">The sequence shown here is derived from an EMBL/GenBank/DDBJ whole genome shotgun (WGS) entry which is preliminary data.</text>
</comment>
<evidence type="ECO:0000313" key="2">
    <source>
        <dbReference type="Proteomes" id="UP001159370"/>
    </source>
</evidence>
<gene>
    <name evidence="1" type="ORF">NWP23_04525</name>
</gene>
<name>A0AA43GY95_9CYAN</name>
<evidence type="ECO:0000313" key="1">
    <source>
        <dbReference type="EMBL" id="MDH6063063.1"/>
    </source>
</evidence>
<dbReference type="Proteomes" id="UP001159370">
    <property type="component" value="Unassembled WGS sequence"/>
</dbReference>
<reference evidence="1 2" key="1">
    <citation type="journal article" date="2023" name="J. Phycol.">
        <title>Chrysosporum ovalisporum is synonymous with the true-branching cyanobacterium Umezakia natans (Nostocales/Aphanizomenonaceae).</title>
        <authorList>
            <person name="McGregor G.B."/>
            <person name="Sendall B.C."/>
            <person name="Niiyama Y."/>
            <person name="Tuji A."/>
            <person name="Willis A."/>
        </authorList>
    </citation>
    <scope>NUCLEOTIDE SEQUENCE [LARGE SCALE GENOMIC DNA]</scope>
    <source>
        <strain evidence="1 2">FSS-62</strain>
    </source>
</reference>
<proteinExistence type="predicted"/>
<protein>
    <submittedName>
        <fullName evidence="1">Uncharacterized protein</fullName>
    </submittedName>
</protein>
<sequence length="324" mass="35997">MSANADLIRGRVSTKKQAEFRATGGVESPSQLSPLLRAKSSLDSASKLNYQPQSSDTNIEADKYLFARLGQLSLKQRLEMLVVHERGVKKLCLVGIKSRHRGASVEEIRRFFTRAVLAEKYSLDFYPQGNDENMWIQDSISLAAELHQIFESTSIPYYVSGGVASSVHGEPRSTRDLDLVISVQSDQIDLLVATLEGAGYYCPAGAVEGLKQGSERMLNITHTETIGNADLYITDVSPFAVSQMARRRLIDLEGIPAFWVASPEDTILQKLRWGKGSQSEKQWRDVLGILKLQAESLDYPYLAEWSEHLDLIDALNQAFTEAGV</sequence>
<dbReference type="EMBL" id="JANQDL010000036">
    <property type="protein sequence ID" value="MDH6063063.1"/>
    <property type="molecule type" value="Genomic_DNA"/>
</dbReference>
<dbReference type="AlphaFoldDB" id="A0AA43GY95"/>
<dbReference type="InterPro" id="IPR043519">
    <property type="entry name" value="NT_sf"/>
</dbReference>